<name>A0A1B2IH97_9CAUD</name>
<protein>
    <recommendedName>
        <fullName evidence="1">DUF4376 domain-containing protein</fullName>
    </recommendedName>
</protein>
<accession>A0A1B2IH97</accession>
<dbReference type="InterPro" id="IPR025484">
    <property type="entry name" value="DUF4376"/>
</dbReference>
<evidence type="ECO:0000313" key="2">
    <source>
        <dbReference type="EMBL" id="ANZ50603.1"/>
    </source>
</evidence>
<sequence length="222" mass="25348">MLSNDEIKARYFEFGNPIDRHGNYMTILAKDDETKQGYCTLLHYHLLNGVSDKAAVKKLREYDLSEPEAQFTLRKAKEFIETVLELPLDEIRKGLTSTVNYLYQEIQPIYTRIAERYETQRHENIEFQGILLQADEKSRASLASYVQSDTSPGYWLDAQNNRLGSEEHPFDVAACKAVLAAIVERDAQLHAAMTELKRKIRTLAEAQDFTGIKSVATEEGLL</sequence>
<reference evidence="3" key="1">
    <citation type="submission" date="2016-06" db="EMBL/GenBank/DDBJ databases">
        <authorList>
            <person name="Berg J.A."/>
            <person name="Stratton M.L."/>
            <person name="Esplin I.D."/>
            <person name="Jensen G.L."/>
            <person name="Merrill B.D."/>
            <person name="Breakwell D.P."/>
            <person name="Hope S."/>
            <person name="Grose J.H."/>
        </authorList>
    </citation>
    <scope>NUCLEOTIDE SEQUENCE [LARGE SCALE GENOMIC DNA]</scope>
</reference>
<dbReference type="EMBL" id="KX397373">
    <property type="protein sequence ID" value="ANZ50603.1"/>
    <property type="molecule type" value="Genomic_DNA"/>
</dbReference>
<feature type="domain" description="DUF4376" evidence="1">
    <location>
        <begin position="115"/>
        <end position="208"/>
    </location>
</feature>
<evidence type="ECO:0000259" key="1">
    <source>
        <dbReference type="Pfam" id="PF14301"/>
    </source>
</evidence>
<organism evidence="2 3">
    <name type="scientific">Erwinia phage vB_EamM_Stratton</name>
    <dbReference type="NCBI Taxonomy" id="1883378"/>
    <lineage>
        <taxon>Viruses</taxon>
        <taxon>Duplodnaviria</taxon>
        <taxon>Heunggongvirae</taxon>
        <taxon>Uroviricota</taxon>
        <taxon>Caudoviricetes</taxon>
        <taxon>Chimalliviridae</taxon>
        <taxon>Erskinevirus</taxon>
        <taxon>Erskinevirus EaH2</taxon>
    </lineage>
</organism>
<evidence type="ECO:0000313" key="3">
    <source>
        <dbReference type="Proteomes" id="UP000221949"/>
    </source>
</evidence>
<proteinExistence type="predicted"/>
<gene>
    <name evidence="2" type="ORF">STRATTON_178</name>
</gene>
<dbReference type="Proteomes" id="UP000221949">
    <property type="component" value="Segment"/>
</dbReference>
<dbReference type="Pfam" id="PF14301">
    <property type="entry name" value="DUF4376"/>
    <property type="match status" value="1"/>
</dbReference>